<accession>A0ABU7CV92</accession>
<protein>
    <submittedName>
        <fullName evidence="2">Uncharacterized protein</fullName>
    </submittedName>
</protein>
<dbReference type="EMBL" id="JAHUTJ010003631">
    <property type="protein sequence ID" value="MED6265675.1"/>
    <property type="molecule type" value="Genomic_DNA"/>
</dbReference>
<evidence type="ECO:0000313" key="3">
    <source>
        <dbReference type="Proteomes" id="UP001352852"/>
    </source>
</evidence>
<organism evidence="2 3">
    <name type="scientific">Characodon lateralis</name>
    <dbReference type="NCBI Taxonomy" id="208331"/>
    <lineage>
        <taxon>Eukaryota</taxon>
        <taxon>Metazoa</taxon>
        <taxon>Chordata</taxon>
        <taxon>Craniata</taxon>
        <taxon>Vertebrata</taxon>
        <taxon>Euteleostomi</taxon>
        <taxon>Actinopterygii</taxon>
        <taxon>Neopterygii</taxon>
        <taxon>Teleostei</taxon>
        <taxon>Neoteleostei</taxon>
        <taxon>Acanthomorphata</taxon>
        <taxon>Ovalentaria</taxon>
        <taxon>Atherinomorphae</taxon>
        <taxon>Cyprinodontiformes</taxon>
        <taxon>Goodeidae</taxon>
        <taxon>Characodon</taxon>
    </lineage>
</organism>
<dbReference type="Proteomes" id="UP001352852">
    <property type="component" value="Unassembled WGS sequence"/>
</dbReference>
<gene>
    <name evidence="2" type="ORF">CHARACLAT_027938</name>
</gene>
<proteinExistence type="predicted"/>
<sequence length="125" mass="13541">MSSSLLCFSNFLGYAAFPSSSSLGIVFFHLLPVEGATAEHLIPTIFFCNTNPSQILFRSVHDHSLCSFSFPPPWKLHILCPRSPHSFLCTCPKHLSLTTLSPPNNTASAPPPDAAHKTGGFTTIL</sequence>
<evidence type="ECO:0000256" key="1">
    <source>
        <dbReference type="SAM" id="MobiDB-lite"/>
    </source>
</evidence>
<evidence type="ECO:0000313" key="2">
    <source>
        <dbReference type="EMBL" id="MED6265675.1"/>
    </source>
</evidence>
<keyword evidence="3" id="KW-1185">Reference proteome</keyword>
<comment type="caution">
    <text evidence="2">The sequence shown here is derived from an EMBL/GenBank/DDBJ whole genome shotgun (WGS) entry which is preliminary data.</text>
</comment>
<reference evidence="2 3" key="1">
    <citation type="submission" date="2021-06" db="EMBL/GenBank/DDBJ databases">
        <authorList>
            <person name="Palmer J.M."/>
        </authorList>
    </citation>
    <scope>NUCLEOTIDE SEQUENCE [LARGE SCALE GENOMIC DNA]</scope>
    <source>
        <strain evidence="2 3">CL_MEX2019</strain>
        <tissue evidence="2">Muscle</tissue>
    </source>
</reference>
<feature type="region of interest" description="Disordered" evidence="1">
    <location>
        <begin position="102"/>
        <end position="125"/>
    </location>
</feature>
<name>A0ABU7CV92_9TELE</name>